<evidence type="ECO:0000313" key="2">
    <source>
        <dbReference type="Proteomes" id="UP000008738"/>
    </source>
</evidence>
<reference evidence="1 2" key="1">
    <citation type="journal article" date="2011" name="J. Bacteriol.">
        <title>Genome analysis of a Mycoplasma hyorhinis strain derived from a primary human melanoma cell line.</title>
        <authorList>
            <person name="Kornspan J.D."/>
            <person name="Lysnyansky I."/>
            <person name="Kahan T."/>
            <person name="Herrmann R."/>
            <person name="Rottem S."/>
            <person name="Nir-Paz R."/>
        </authorList>
    </citation>
    <scope>NUCLEOTIDE SEQUENCE [LARGE SCALE GENOMIC DNA]</scope>
    <source>
        <strain evidence="1 2">MCLD</strain>
    </source>
</reference>
<keyword evidence="2" id="KW-1185">Reference proteome</keyword>
<evidence type="ECO:0000313" key="1">
    <source>
        <dbReference type="EMBL" id="AEC45919.1"/>
    </source>
</evidence>
<gene>
    <name evidence="1" type="ordered locus">SRH_01800</name>
</gene>
<name>A0ABM5M6V2_MESHM</name>
<sequence>MVFKIFVAYKGFQAQNVFVFLTILNATCITNSL</sequence>
<dbReference type="EMBL" id="CP002669">
    <property type="protein sequence ID" value="AEC45919.1"/>
    <property type="molecule type" value="Genomic_DNA"/>
</dbReference>
<organism evidence="1 2">
    <name type="scientific">Mesomycoplasma hyorhinis (strain MCLD)</name>
    <name type="common">Mycoplasma hyorhinis</name>
    <dbReference type="NCBI Taxonomy" id="936139"/>
    <lineage>
        <taxon>Bacteria</taxon>
        <taxon>Bacillati</taxon>
        <taxon>Mycoplasmatota</taxon>
        <taxon>Mycoplasmoidales</taxon>
        <taxon>Metamycoplasmataceae</taxon>
        <taxon>Mesomycoplasma</taxon>
    </lineage>
</organism>
<protein>
    <submittedName>
        <fullName evidence="1">Uncharacterized protein</fullName>
    </submittedName>
</protein>
<dbReference type="Proteomes" id="UP000008738">
    <property type="component" value="Chromosome"/>
</dbReference>
<proteinExistence type="predicted"/>
<accession>A0ABM5M6V2</accession>